<dbReference type="Proteomes" id="UP001497444">
    <property type="component" value="Chromosome 13"/>
</dbReference>
<proteinExistence type="predicted"/>
<accession>A0ABP0W2P3</accession>
<gene>
    <name evidence="1" type="ORF">CSSPJE1EN1_LOCUS6514</name>
</gene>
<keyword evidence="2" id="KW-1185">Reference proteome</keyword>
<evidence type="ECO:0000313" key="1">
    <source>
        <dbReference type="EMBL" id="CAK9261036.1"/>
    </source>
</evidence>
<sequence length="426" mass="46368">MNLSEFFTPPSLERGGIEHRSSPLKKMPPRAKEGGGGGGLVVYDSEPMMQQLVRNNHAPQLLAAVQEFKLLESSRERGGGGGGGGGGTRRRAAEENVSSRTSSSSSPPSAAADVTLFVGRNRASYTLCAESLRQSTYFSSLLEKRSTTQEPIVVDCEESVFQNLLLILRYRSFEALPRMSDSELFRLRRELEIHGIELPENMPRKESSSSSSSSSSSAGGSGNISPSSLSAASRCNPMQQQQQQQQLARVLHQQQHSSVSELPDFPEELKDSSKIVLVARIDDDERGRCTCTPKTQQQQHSGYWALSFHYSSLNTNSKTSSSSNSSSSVWAVSTYHSHAFCTRCGESANDQTLVCILLTLRYGGISKSTTRLRRLEHSNGSSGSENVITASSDVVTPLPKLLSASNSKTLTTTTEIPRHTRSNKSL</sequence>
<reference evidence="1" key="1">
    <citation type="submission" date="2024-02" db="EMBL/GenBank/DDBJ databases">
        <authorList>
            <consortium name="ELIXIR-Norway"/>
            <consortium name="Elixir Norway"/>
        </authorList>
    </citation>
    <scope>NUCLEOTIDE SEQUENCE</scope>
</reference>
<protein>
    <submittedName>
        <fullName evidence="1">Uncharacterized protein</fullName>
    </submittedName>
</protein>
<name>A0ABP0W2P3_9BRYO</name>
<evidence type="ECO:0000313" key="2">
    <source>
        <dbReference type="Proteomes" id="UP001497444"/>
    </source>
</evidence>
<dbReference type="EMBL" id="OZ020108">
    <property type="protein sequence ID" value="CAK9261036.1"/>
    <property type="molecule type" value="Genomic_DNA"/>
</dbReference>
<organism evidence="1 2">
    <name type="scientific">Sphagnum jensenii</name>
    <dbReference type="NCBI Taxonomy" id="128206"/>
    <lineage>
        <taxon>Eukaryota</taxon>
        <taxon>Viridiplantae</taxon>
        <taxon>Streptophyta</taxon>
        <taxon>Embryophyta</taxon>
        <taxon>Bryophyta</taxon>
        <taxon>Sphagnophytina</taxon>
        <taxon>Sphagnopsida</taxon>
        <taxon>Sphagnales</taxon>
        <taxon>Sphagnaceae</taxon>
        <taxon>Sphagnum</taxon>
    </lineage>
</organism>